<feature type="region of interest" description="Disordered" evidence="14">
    <location>
        <begin position="157"/>
        <end position="178"/>
    </location>
</feature>
<keyword evidence="6" id="KW-0349">Heme</keyword>
<evidence type="ECO:0000313" key="17">
    <source>
        <dbReference type="Proteomes" id="UP001215598"/>
    </source>
</evidence>
<evidence type="ECO:0000256" key="14">
    <source>
        <dbReference type="SAM" id="MobiDB-lite"/>
    </source>
</evidence>
<comment type="similarity">
    <text evidence="3">Belongs to the RBT5 family.</text>
</comment>
<evidence type="ECO:0000256" key="4">
    <source>
        <dbReference type="ARBA" id="ARBA00022475"/>
    </source>
</evidence>
<keyword evidence="8" id="KW-0732">Signal</keyword>
<organism evidence="16 17">
    <name type="scientific">Mycena metata</name>
    <dbReference type="NCBI Taxonomy" id="1033252"/>
    <lineage>
        <taxon>Eukaryota</taxon>
        <taxon>Fungi</taxon>
        <taxon>Dikarya</taxon>
        <taxon>Basidiomycota</taxon>
        <taxon>Agaricomycotina</taxon>
        <taxon>Agaricomycetes</taxon>
        <taxon>Agaricomycetidae</taxon>
        <taxon>Agaricales</taxon>
        <taxon>Marasmiineae</taxon>
        <taxon>Mycenaceae</taxon>
        <taxon>Mycena</taxon>
    </lineage>
</organism>
<feature type="domain" description="CFEM" evidence="15">
    <location>
        <begin position="45"/>
        <end position="169"/>
    </location>
</feature>
<dbReference type="PANTHER" id="PTHR37928">
    <property type="entry name" value="CFEM DOMAIN PROTEIN (AFU_ORTHOLOGUE AFUA_6G14090)"/>
    <property type="match status" value="1"/>
</dbReference>
<dbReference type="Pfam" id="PF05730">
    <property type="entry name" value="CFEM"/>
    <property type="match status" value="1"/>
</dbReference>
<gene>
    <name evidence="16" type="ORF">B0H16DRAFT_1493790</name>
</gene>
<evidence type="ECO:0000256" key="12">
    <source>
        <dbReference type="ARBA" id="ARBA00023180"/>
    </source>
</evidence>
<proteinExistence type="inferred from homology"/>
<keyword evidence="7" id="KW-0479">Metal-binding</keyword>
<dbReference type="PANTHER" id="PTHR37928:SF2">
    <property type="entry name" value="GPI ANCHORED CFEM DOMAIN PROTEIN (AFU_ORTHOLOGUE AFUA_6G10580)"/>
    <property type="match status" value="1"/>
</dbReference>
<dbReference type="Proteomes" id="UP001215598">
    <property type="component" value="Unassembled WGS sequence"/>
</dbReference>
<dbReference type="GO" id="GO:0005886">
    <property type="term" value="C:plasma membrane"/>
    <property type="evidence" value="ECO:0007669"/>
    <property type="project" value="UniProtKB-SubCell"/>
</dbReference>
<dbReference type="PROSITE" id="PS52012">
    <property type="entry name" value="CFEM"/>
    <property type="match status" value="1"/>
</dbReference>
<accession>A0AAD7KDX7</accession>
<keyword evidence="12" id="KW-0325">Glycoprotein</keyword>
<keyword evidence="11" id="KW-1015">Disulfide bond</keyword>
<evidence type="ECO:0000256" key="13">
    <source>
        <dbReference type="ARBA" id="ARBA00023288"/>
    </source>
</evidence>
<evidence type="ECO:0000256" key="11">
    <source>
        <dbReference type="ARBA" id="ARBA00023157"/>
    </source>
</evidence>
<evidence type="ECO:0000256" key="5">
    <source>
        <dbReference type="ARBA" id="ARBA00022525"/>
    </source>
</evidence>
<name>A0AAD7KDX7_9AGAR</name>
<dbReference type="GO" id="GO:0005576">
    <property type="term" value="C:extracellular region"/>
    <property type="evidence" value="ECO:0007669"/>
    <property type="project" value="UniProtKB-SubCell"/>
</dbReference>
<dbReference type="AlphaFoldDB" id="A0AAD7KDX7"/>
<evidence type="ECO:0000256" key="7">
    <source>
        <dbReference type="ARBA" id="ARBA00022723"/>
    </source>
</evidence>
<dbReference type="InterPro" id="IPR051735">
    <property type="entry name" value="CFEM_domain"/>
</dbReference>
<dbReference type="InterPro" id="IPR008427">
    <property type="entry name" value="Extracellular_membr_CFEM_dom"/>
</dbReference>
<reference evidence="16" key="1">
    <citation type="submission" date="2023-03" db="EMBL/GenBank/DDBJ databases">
        <title>Massive genome expansion in bonnet fungi (Mycena s.s.) driven by repeated elements and novel gene families across ecological guilds.</title>
        <authorList>
            <consortium name="Lawrence Berkeley National Laboratory"/>
            <person name="Harder C.B."/>
            <person name="Miyauchi S."/>
            <person name="Viragh M."/>
            <person name="Kuo A."/>
            <person name="Thoen E."/>
            <person name="Andreopoulos B."/>
            <person name="Lu D."/>
            <person name="Skrede I."/>
            <person name="Drula E."/>
            <person name="Henrissat B."/>
            <person name="Morin E."/>
            <person name="Kohler A."/>
            <person name="Barry K."/>
            <person name="LaButti K."/>
            <person name="Morin E."/>
            <person name="Salamov A."/>
            <person name="Lipzen A."/>
            <person name="Mereny Z."/>
            <person name="Hegedus B."/>
            <person name="Baldrian P."/>
            <person name="Stursova M."/>
            <person name="Weitz H."/>
            <person name="Taylor A."/>
            <person name="Grigoriev I.V."/>
            <person name="Nagy L.G."/>
            <person name="Martin F."/>
            <person name="Kauserud H."/>
        </authorList>
    </citation>
    <scope>NUCLEOTIDE SEQUENCE</scope>
    <source>
        <strain evidence="16">CBHHK182m</strain>
    </source>
</reference>
<evidence type="ECO:0000259" key="15">
    <source>
        <dbReference type="PROSITE" id="PS52012"/>
    </source>
</evidence>
<protein>
    <recommendedName>
        <fullName evidence="15">CFEM domain-containing protein</fullName>
    </recommendedName>
</protein>
<keyword evidence="9" id="KW-0408">Iron</keyword>
<comment type="subcellular location">
    <subcellularLocation>
        <location evidence="1">Cell membrane</location>
        <topology evidence="1">Lipid-anchor</topology>
        <topology evidence="1">GPI-anchor</topology>
    </subcellularLocation>
    <subcellularLocation>
        <location evidence="2">Secreted</location>
    </subcellularLocation>
</comment>
<evidence type="ECO:0000256" key="10">
    <source>
        <dbReference type="ARBA" id="ARBA00023136"/>
    </source>
</evidence>
<evidence type="ECO:0000256" key="6">
    <source>
        <dbReference type="ARBA" id="ARBA00022617"/>
    </source>
</evidence>
<evidence type="ECO:0000313" key="16">
    <source>
        <dbReference type="EMBL" id="KAJ7782625.1"/>
    </source>
</evidence>
<evidence type="ECO:0000256" key="1">
    <source>
        <dbReference type="ARBA" id="ARBA00004609"/>
    </source>
</evidence>
<dbReference type="EMBL" id="JARKIB010000003">
    <property type="protein sequence ID" value="KAJ7782625.1"/>
    <property type="molecule type" value="Genomic_DNA"/>
</dbReference>
<comment type="caution">
    <text evidence="16">The sequence shown here is derived from an EMBL/GenBank/DDBJ whole genome shotgun (WGS) entry which is preliminary data.</text>
</comment>
<keyword evidence="4" id="KW-1003">Cell membrane</keyword>
<evidence type="ECO:0000256" key="2">
    <source>
        <dbReference type="ARBA" id="ARBA00004613"/>
    </source>
</evidence>
<keyword evidence="13" id="KW-0449">Lipoprotein</keyword>
<sequence length="203" mass="21007">MYLAPHSNSYPRCHPTHQDAILRMTMHKGSWKEEHTSSSRTMRFTIVFATLSLLTSVSAAHYPRQAYPGFPTDGCADNCLNNPSNLGGCSQSDLGCLCKSLPFIQSTFACIQTACQGADQQTAVNGAESLCLNFGVTLAAESSAIVAGLPSASSGASITGSGTQGTSSTPPAPTNTGSARQLSTGYILGTMAAMGIAGVLSLY</sequence>
<feature type="compositionally biased region" description="Low complexity" evidence="14">
    <location>
        <begin position="157"/>
        <end position="169"/>
    </location>
</feature>
<evidence type="ECO:0000256" key="3">
    <source>
        <dbReference type="ARBA" id="ARBA00010031"/>
    </source>
</evidence>
<evidence type="ECO:0000256" key="9">
    <source>
        <dbReference type="ARBA" id="ARBA00023004"/>
    </source>
</evidence>
<keyword evidence="5" id="KW-0964">Secreted</keyword>
<keyword evidence="17" id="KW-1185">Reference proteome</keyword>
<dbReference type="GO" id="GO:0046872">
    <property type="term" value="F:metal ion binding"/>
    <property type="evidence" value="ECO:0007669"/>
    <property type="project" value="UniProtKB-KW"/>
</dbReference>
<evidence type="ECO:0000256" key="8">
    <source>
        <dbReference type="ARBA" id="ARBA00022729"/>
    </source>
</evidence>
<keyword evidence="10" id="KW-0472">Membrane</keyword>